<dbReference type="CDD" id="cd00186">
    <property type="entry name" value="TOP1Ac"/>
    <property type="match status" value="1"/>
</dbReference>
<evidence type="ECO:0000313" key="14">
    <source>
        <dbReference type="EMBL" id="GGY79633.1"/>
    </source>
</evidence>
<dbReference type="PROSITE" id="PS50880">
    <property type="entry name" value="TOPRIM"/>
    <property type="match status" value="1"/>
</dbReference>
<dbReference type="InterPro" id="IPR023406">
    <property type="entry name" value="Topo_IA_AS"/>
</dbReference>
<dbReference type="Pfam" id="PF01131">
    <property type="entry name" value="Topoisom_bac"/>
    <property type="match status" value="1"/>
</dbReference>
<evidence type="ECO:0000256" key="4">
    <source>
        <dbReference type="ARBA" id="ARBA00023029"/>
    </source>
</evidence>
<dbReference type="SMART" id="SM00436">
    <property type="entry name" value="TOP1Bc"/>
    <property type="match status" value="1"/>
</dbReference>
<dbReference type="InterPro" id="IPR000380">
    <property type="entry name" value="Topo_IA"/>
</dbReference>
<dbReference type="PANTHER" id="PTHR42785:SF1">
    <property type="entry name" value="DNA TOPOISOMERASE"/>
    <property type="match status" value="1"/>
</dbReference>
<comment type="catalytic activity">
    <reaction evidence="1">
        <text>ATP-independent breakage of single-stranded DNA, followed by passage and rejoining.</text>
        <dbReference type="EC" id="5.6.2.1"/>
    </reaction>
</comment>
<comment type="caution">
    <text evidence="14">The sequence shown here is derived from an EMBL/GenBank/DDBJ whole genome shotgun (WGS) entry which is preliminary data.</text>
</comment>
<evidence type="ECO:0000256" key="8">
    <source>
        <dbReference type="ARBA" id="ARBA00031985"/>
    </source>
</evidence>
<evidence type="ECO:0000256" key="2">
    <source>
        <dbReference type="ARBA" id="ARBA00009446"/>
    </source>
</evidence>
<keyword evidence="4" id="KW-0799">Topoisomerase</keyword>
<keyword evidence="5" id="KW-0238">DNA-binding</keyword>
<dbReference type="InterPro" id="IPR013497">
    <property type="entry name" value="Topo_IA_cen"/>
</dbReference>
<accession>A0ABQ3B5C7</accession>
<dbReference type="SMART" id="SM00437">
    <property type="entry name" value="TOP1Ac"/>
    <property type="match status" value="1"/>
</dbReference>
<dbReference type="Gene3D" id="3.40.50.140">
    <property type="match status" value="1"/>
</dbReference>
<evidence type="ECO:0000256" key="10">
    <source>
        <dbReference type="ARBA" id="ARBA00032877"/>
    </source>
</evidence>
<dbReference type="Gene3D" id="3.30.65.10">
    <property type="entry name" value="Bacterial Topoisomerase I, domain 1"/>
    <property type="match status" value="1"/>
</dbReference>
<evidence type="ECO:0000256" key="5">
    <source>
        <dbReference type="ARBA" id="ARBA00023125"/>
    </source>
</evidence>
<dbReference type="InterPro" id="IPR003602">
    <property type="entry name" value="Topo_IA_DNA-bd_dom"/>
</dbReference>
<dbReference type="RefSeq" id="WP_189419200.1">
    <property type="nucleotide sequence ID" value="NZ_BMYZ01000002.1"/>
</dbReference>
<dbReference type="EC" id="5.6.2.1" evidence="3"/>
<keyword evidence="6" id="KW-0413">Isomerase</keyword>
<gene>
    <name evidence="14" type="primary">topA</name>
    <name evidence="14" type="ORF">GCM10011613_25660</name>
</gene>
<feature type="domain" description="Topo IA-type catalytic" evidence="13">
    <location>
        <begin position="127"/>
        <end position="566"/>
    </location>
</feature>
<dbReference type="SUPFAM" id="SSF56712">
    <property type="entry name" value="Prokaryotic type I DNA topoisomerase"/>
    <property type="match status" value="1"/>
</dbReference>
<organism evidence="14 15">
    <name type="scientific">Cellvibrio zantedeschiae</name>
    <dbReference type="NCBI Taxonomy" id="1237077"/>
    <lineage>
        <taxon>Bacteria</taxon>
        <taxon>Pseudomonadati</taxon>
        <taxon>Pseudomonadota</taxon>
        <taxon>Gammaproteobacteria</taxon>
        <taxon>Cellvibrionales</taxon>
        <taxon>Cellvibrionaceae</taxon>
        <taxon>Cellvibrio</taxon>
    </lineage>
</organism>
<feature type="compositionally biased region" description="Polar residues" evidence="11">
    <location>
        <begin position="587"/>
        <end position="619"/>
    </location>
</feature>
<evidence type="ECO:0000259" key="13">
    <source>
        <dbReference type="PROSITE" id="PS52039"/>
    </source>
</evidence>
<dbReference type="InterPro" id="IPR003601">
    <property type="entry name" value="Topo_IA_2"/>
</dbReference>
<reference evidence="15" key="1">
    <citation type="journal article" date="2019" name="Int. J. Syst. Evol. Microbiol.">
        <title>The Global Catalogue of Microorganisms (GCM) 10K type strain sequencing project: providing services to taxonomists for standard genome sequencing and annotation.</title>
        <authorList>
            <consortium name="The Broad Institute Genomics Platform"/>
            <consortium name="The Broad Institute Genome Sequencing Center for Infectious Disease"/>
            <person name="Wu L."/>
            <person name="Ma J."/>
        </authorList>
    </citation>
    <scope>NUCLEOTIDE SEQUENCE [LARGE SCALE GENOMIC DNA]</scope>
    <source>
        <strain evidence="15">KCTC 32239</strain>
    </source>
</reference>
<protein>
    <recommendedName>
        <fullName evidence="3">DNA topoisomerase</fullName>
        <ecNumber evidence="3">5.6.2.1</ecNumber>
    </recommendedName>
    <alternativeName>
        <fullName evidence="10">Omega-protein</fullName>
    </alternativeName>
    <alternativeName>
        <fullName evidence="9">Relaxing enzyme</fullName>
    </alternativeName>
    <alternativeName>
        <fullName evidence="7">Swivelase</fullName>
    </alternativeName>
    <alternativeName>
        <fullName evidence="8">Untwisting enzyme</fullName>
    </alternativeName>
</protein>
<comment type="similarity">
    <text evidence="2">Belongs to the type IA topoisomerase family.</text>
</comment>
<keyword evidence="15" id="KW-1185">Reference proteome</keyword>
<name>A0ABQ3B5C7_9GAMM</name>
<dbReference type="Gene3D" id="2.70.20.10">
    <property type="entry name" value="Topoisomerase I, domain 3"/>
    <property type="match status" value="1"/>
</dbReference>
<dbReference type="Pfam" id="PF01751">
    <property type="entry name" value="Toprim"/>
    <property type="match status" value="1"/>
</dbReference>
<evidence type="ECO:0000259" key="12">
    <source>
        <dbReference type="PROSITE" id="PS50880"/>
    </source>
</evidence>
<feature type="domain" description="Toprim" evidence="12">
    <location>
        <begin position="2"/>
        <end position="111"/>
    </location>
</feature>
<dbReference type="PRINTS" id="PR00417">
    <property type="entry name" value="PRTPISMRASEI"/>
</dbReference>
<dbReference type="Proteomes" id="UP000619761">
    <property type="component" value="Unassembled WGS sequence"/>
</dbReference>
<dbReference type="PROSITE" id="PS52039">
    <property type="entry name" value="TOPO_IA_2"/>
    <property type="match status" value="1"/>
</dbReference>
<sequence>MNVLLVVESPNKAKKFRGYFPEFKIIPTIGHFKDLPTDRMGVEPPDHKPEWVVMEGKYQVERDLIAAAKQADVIYLATDPDREGEAIAAHVANTIGKASASKIARITYTEVSKAALNLAIKNKRSIDWPLVRAQEARRIIDRYVGYQVSPELTKKFKSLGNTGFLTSGRVQSVAVKLVVEREKEITSFVAIQHYGITVSLEKSAIPFFATWKPEIKDGELVTLRATAQEVVDRTQSLKVISSDSKPRVVLPPKPLTTSSFVRLMAAALKLTTKQAMDAAQKLYEQGLITYHRTDSPTMSAEAVTNIRAFAKIQNLPVPASPRDYKASANAQEGHECLRATDINLQDALISGVEDPLLISVYRLVWQITLESQLSDGLDLATVVTFENAHSDAFIARARSAKEAGWRAAAQKFGTDKEVIEAATALDNTNSPADPVAEQSKLPRLEIGEQLQPLKVDLQIKTTKPPERFTEKTLVEKLDKLGIGRPSTYASTIERILSVGYITRAKSLRLDPTTRGTATVLALDGHFSFLDYGYTARIEQSFDLIAHRKSDYLAVVTAAWNALDRELAAFRGAALPDTVSAFDLSCSPTAQTKSKPSKPSSNGQKPLTPKAETTAQTKSMPGQKCPDCTTGTLSMKKFKEGGKNAGKSFIGCSNFPTCKHFAWPH</sequence>
<proteinExistence type="inferred from homology"/>
<dbReference type="InterPro" id="IPR013825">
    <property type="entry name" value="Topo_IA_cen_sub2"/>
</dbReference>
<dbReference type="InterPro" id="IPR006171">
    <property type="entry name" value="TOPRIM_dom"/>
</dbReference>
<evidence type="ECO:0000313" key="15">
    <source>
        <dbReference type="Proteomes" id="UP000619761"/>
    </source>
</evidence>
<dbReference type="PANTHER" id="PTHR42785">
    <property type="entry name" value="DNA TOPOISOMERASE, TYPE IA, CORE"/>
    <property type="match status" value="1"/>
</dbReference>
<dbReference type="InterPro" id="IPR023405">
    <property type="entry name" value="Topo_IA_core_domain"/>
</dbReference>
<dbReference type="EMBL" id="BMYZ01000002">
    <property type="protein sequence ID" value="GGY79633.1"/>
    <property type="molecule type" value="Genomic_DNA"/>
</dbReference>
<dbReference type="InterPro" id="IPR013826">
    <property type="entry name" value="Topo_IA_cen_sub3"/>
</dbReference>
<evidence type="ECO:0000256" key="3">
    <source>
        <dbReference type="ARBA" id="ARBA00012891"/>
    </source>
</evidence>
<dbReference type="SMART" id="SM00493">
    <property type="entry name" value="TOPRIM"/>
    <property type="match status" value="1"/>
</dbReference>
<evidence type="ECO:0000256" key="1">
    <source>
        <dbReference type="ARBA" id="ARBA00000213"/>
    </source>
</evidence>
<evidence type="ECO:0000256" key="9">
    <source>
        <dbReference type="ARBA" id="ARBA00032235"/>
    </source>
</evidence>
<dbReference type="Gene3D" id="1.10.460.10">
    <property type="entry name" value="Topoisomerase I, domain 2"/>
    <property type="match status" value="1"/>
</dbReference>
<dbReference type="InterPro" id="IPR013824">
    <property type="entry name" value="Topo_IA_cen_sub1"/>
</dbReference>
<evidence type="ECO:0000256" key="11">
    <source>
        <dbReference type="SAM" id="MobiDB-lite"/>
    </source>
</evidence>
<evidence type="ECO:0000256" key="6">
    <source>
        <dbReference type="ARBA" id="ARBA00023235"/>
    </source>
</evidence>
<evidence type="ECO:0000256" key="7">
    <source>
        <dbReference type="ARBA" id="ARBA00030003"/>
    </source>
</evidence>
<dbReference type="PROSITE" id="PS00396">
    <property type="entry name" value="TOPO_IA_1"/>
    <property type="match status" value="1"/>
</dbReference>
<dbReference type="Gene3D" id="1.10.290.10">
    <property type="entry name" value="Topoisomerase I, domain 4"/>
    <property type="match status" value="1"/>
</dbReference>
<feature type="region of interest" description="Disordered" evidence="11">
    <location>
        <begin position="587"/>
        <end position="625"/>
    </location>
</feature>